<dbReference type="GO" id="GO:0008168">
    <property type="term" value="F:methyltransferase activity"/>
    <property type="evidence" value="ECO:0007669"/>
    <property type="project" value="UniProtKB-KW"/>
</dbReference>
<dbReference type="OrthoDB" id="507855at2"/>
<keyword evidence="2" id="KW-0808">Transferase</keyword>
<sequence>MATPNLSTHAGQAIYAPGTLALYDLVVLRLSNPLIWRCPTRRILSLYDQNATDSHLDVGVGTGWYLDRCRFPVPQPRIGLLDLNPDSLAAASHRIARYRPQTFRADVLEPVSLPVTPFRSISLTYLLHCLPGDMARKAAVFDHLAPLLWSGGVMFGATLLSEGVERSGPAKALMRVYNRKGIFSNEADTLGGLRRILERRFRQVELNVVGCAALFVARDLR</sequence>
<evidence type="ECO:0000313" key="2">
    <source>
        <dbReference type="EMBL" id="KAB1076776.1"/>
    </source>
</evidence>
<feature type="domain" description="Methyltransferase type 12" evidence="1">
    <location>
        <begin position="56"/>
        <end position="153"/>
    </location>
</feature>
<proteinExistence type="predicted"/>
<dbReference type="Gene3D" id="3.40.50.150">
    <property type="entry name" value="Vaccinia Virus protein VP39"/>
    <property type="match status" value="1"/>
</dbReference>
<keyword evidence="3" id="KW-1185">Reference proteome</keyword>
<comment type="caution">
    <text evidence="2">The sequence shown here is derived from an EMBL/GenBank/DDBJ whole genome shotgun (WGS) entry which is preliminary data.</text>
</comment>
<evidence type="ECO:0000259" key="1">
    <source>
        <dbReference type="Pfam" id="PF08242"/>
    </source>
</evidence>
<dbReference type="GO" id="GO:0032259">
    <property type="term" value="P:methylation"/>
    <property type="evidence" value="ECO:0007669"/>
    <property type="project" value="UniProtKB-KW"/>
</dbReference>
<gene>
    <name evidence="2" type="ORF">F6X53_22075</name>
</gene>
<dbReference type="Proteomes" id="UP000474159">
    <property type="component" value="Unassembled WGS sequence"/>
</dbReference>
<dbReference type="EMBL" id="VZZK01000027">
    <property type="protein sequence ID" value="KAB1076776.1"/>
    <property type="molecule type" value="Genomic_DNA"/>
</dbReference>
<dbReference type="AlphaFoldDB" id="A0A6L3T103"/>
<evidence type="ECO:0000313" key="3">
    <source>
        <dbReference type="Proteomes" id="UP000474159"/>
    </source>
</evidence>
<dbReference type="InterPro" id="IPR013217">
    <property type="entry name" value="Methyltransf_12"/>
</dbReference>
<keyword evidence="2" id="KW-0489">Methyltransferase</keyword>
<accession>A0A6L3T103</accession>
<dbReference type="RefSeq" id="WP_151002514.1">
    <property type="nucleotide sequence ID" value="NZ_BPQY01000432.1"/>
</dbReference>
<reference evidence="2 3" key="1">
    <citation type="submission" date="2019-09" db="EMBL/GenBank/DDBJ databases">
        <title>YIM 48816 draft genome.</title>
        <authorList>
            <person name="Jiang L."/>
        </authorList>
    </citation>
    <scope>NUCLEOTIDE SEQUENCE [LARGE SCALE GENOMIC DNA]</scope>
    <source>
        <strain evidence="2 3">YIM 48816</strain>
    </source>
</reference>
<dbReference type="SUPFAM" id="SSF53335">
    <property type="entry name" value="S-adenosyl-L-methionine-dependent methyltransferases"/>
    <property type="match status" value="1"/>
</dbReference>
<dbReference type="CDD" id="cd02440">
    <property type="entry name" value="AdoMet_MTases"/>
    <property type="match status" value="1"/>
</dbReference>
<dbReference type="InterPro" id="IPR029063">
    <property type="entry name" value="SAM-dependent_MTases_sf"/>
</dbReference>
<dbReference type="Pfam" id="PF08242">
    <property type="entry name" value="Methyltransf_12"/>
    <property type="match status" value="1"/>
</dbReference>
<protein>
    <submittedName>
        <fullName evidence="2">Class I SAM-dependent methyltransferase</fullName>
    </submittedName>
</protein>
<name>A0A6L3T103_9HYPH</name>
<organism evidence="2 3">
    <name type="scientific">Methylobacterium soli</name>
    <dbReference type="NCBI Taxonomy" id="553447"/>
    <lineage>
        <taxon>Bacteria</taxon>
        <taxon>Pseudomonadati</taxon>
        <taxon>Pseudomonadota</taxon>
        <taxon>Alphaproteobacteria</taxon>
        <taxon>Hyphomicrobiales</taxon>
        <taxon>Methylobacteriaceae</taxon>
        <taxon>Methylobacterium</taxon>
    </lineage>
</organism>
<dbReference type="InterPro" id="IPR016584">
    <property type="entry name" value="MeTrfase_VrtF"/>
</dbReference>
<dbReference type="PIRSF" id="PIRSF011491">
    <property type="entry name" value="Mtase_YbcY_prd"/>
    <property type="match status" value="1"/>
</dbReference>